<evidence type="ECO:0000256" key="7">
    <source>
        <dbReference type="HAMAP-Rule" id="MF_01057"/>
    </source>
</evidence>
<dbReference type="Proteomes" id="UP000178485">
    <property type="component" value="Chromosome i"/>
</dbReference>
<comment type="catalytic activity">
    <reaction evidence="1 7">
        <text>guanosine(46) in tRNA + S-adenosyl-L-methionine = N(7)-methylguanosine(46) in tRNA + S-adenosyl-L-homocysteine</text>
        <dbReference type="Rhea" id="RHEA:42708"/>
        <dbReference type="Rhea" id="RHEA-COMP:10188"/>
        <dbReference type="Rhea" id="RHEA-COMP:10189"/>
        <dbReference type="ChEBI" id="CHEBI:57856"/>
        <dbReference type="ChEBI" id="CHEBI:59789"/>
        <dbReference type="ChEBI" id="CHEBI:74269"/>
        <dbReference type="ChEBI" id="CHEBI:74480"/>
        <dbReference type="EC" id="2.1.1.33"/>
    </reaction>
</comment>
<accession>A0A1G4G9J2</accession>
<feature type="binding site" evidence="7">
    <location>
        <position position="76"/>
    </location>
    <ligand>
        <name>S-adenosyl-L-methionine</name>
        <dbReference type="ChEBI" id="CHEBI:59789"/>
    </ligand>
</feature>
<evidence type="ECO:0000256" key="6">
    <source>
        <dbReference type="ARBA" id="ARBA00022694"/>
    </source>
</evidence>
<dbReference type="HAMAP" id="MF_01057">
    <property type="entry name" value="tRNA_methyltr_TrmB"/>
    <property type="match status" value="1"/>
</dbReference>
<proteinExistence type="inferred from homology"/>
<evidence type="ECO:0000256" key="2">
    <source>
        <dbReference type="ARBA" id="ARBA00003015"/>
    </source>
</evidence>
<evidence type="ECO:0000313" key="8">
    <source>
        <dbReference type="EMBL" id="SCM59197.1"/>
    </source>
</evidence>
<dbReference type="EC" id="2.1.1.33" evidence="7"/>
<dbReference type="PANTHER" id="PTHR23417">
    <property type="entry name" value="3-DEOXY-D-MANNO-OCTULOSONIC-ACID TRANSFERASE/TRNA GUANINE-N 7 - -METHYLTRANSFERASE"/>
    <property type="match status" value="1"/>
</dbReference>
<dbReference type="RefSeq" id="WP_071137521.1">
    <property type="nucleotide sequence ID" value="NZ_DUQN01000007.1"/>
</dbReference>
<dbReference type="PANTHER" id="PTHR23417:SF14">
    <property type="entry name" value="PENTACOTRIPEPTIDE-REPEAT REGION OF PRORP DOMAIN-CONTAINING PROTEIN"/>
    <property type="match status" value="1"/>
</dbReference>
<dbReference type="UniPathway" id="UPA00989"/>
<keyword evidence="3 7" id="KW-0489">Methyltransferase</keyword>
<keyword evidence="5 7" id="KW-0949">S-adenosyl-L-methionine</keyword>
<protein>
    <recommendedName>
        <fullName evidence="7">tRNA (guanine-N(7)-)-methyltransferase</fullName>
        <ecNumber evidence="7">2.1.1.33</ecNumber>
    </recommendedName>
    <alternativeName>
        <fullName evidence="7">tRNA (guanine(46)-N(7))-methyltransferase</fullName>
    </alternativeName>
    <alternativeName>
        <fullName evidence="7">tRNA(m7G46)-methyltransferase</fullName>
    </alternativeName>
</protein>
<dbReference type="InterPro" id="IPR055361">
    <property type="entry name" value="tRNA_methyltr_TrmB_bact"/>
</dbReference>
<reference evidence="8 9" key="1">
    <citation type="submission" date="2016-08" db="EMBL/GenBank/DDBJ databases">
        <authorList>
            <person name="Seilhamer J.J."/>
        </authorList>
    </citation>
    <scope>NUCLEOTIDE SEQUENCE [LARGE SCALE GENOMIC DNA]</scope>
    <source>
        <strain evidence="8">ING2-E5A</strain>
    </source>
</reference>
<feature type="binding site" evidence="7">
    <location>
        <position position="159"/>
    </location>
    <ligand>
        <name>substrate</name>
    </ligand>
</feature>
<comment type="pathway">
    <text evidence="7">tRNA modification; N(7)-methylguanine-tRNA biosynthesis.</text>
</comment>
<comment type="function">
    <text evidence="2 7">Catalyzes the formation of N(7)-methylguanine at position 46 (m7G46) in tRNA.</text>
</comment>
<feature type="binding site" evidence="7">
    <location>
        <position position="125"/>
    </location>
    <ligand>
        <name>S-adenosyl-L-methionine</name>
        <dbReference type="ChEBI" id="CHEBI:59789"/>
    </ligand>
</feature>
<evidence type="ECO:0000256" key="3">
    <source>
        <dbReference type="ARBA" id="ARBA00022603"/>
    </source>
</evidence>
<keyword evidence="6 7" id="KW-0819">tRNA processing</keyword>
<dbReference type="AlphaFoldDB" id="A0A1G4G9J2"/>
<evidence type="ECO:0000256" key="5">
    <source>
        <dbReference type="ARBA" id="ARBA00022691"/>
    </source>
</evidence>
<dbReference type="PROSITE" id="PS51625">
    <property type="entry name" value="SAM_MT_TRMB"/>
    <property type="match status" value="1"/>
</dbReference>
<dbReference type="InterPro" id="IPR029063">
    <property type="entry name" value="SAM-dependent_MTases_sf"/>
</dbReference>
<name>A0A1G4G9J2_9BACT</name>
<gene>
    <name evidence="7 8" type="primary">trmB</name>
    <name evidence="8" type="ORF">ING2E5A_2395</name>
</gene>
<evidence type="ECO:0000313" key="9">
    <source>
        <dbReference type="Proteomes" id="UP000178485"/>
    </source>
</evidence>
<organism evidence="8 9">
    <name type="scientific">Petrimonas mucosa</name>
    <dbReference type="NCBI Taxonomy" id="1642646"/>
    <lineage>
        <taxon>Bacteria</taxon>
        <taxon>Pseudomonadati</taxon>
        <taxon>Bacteroidota</taxon>
        <taxon>Bacteroidia</taxon>
        <taxon>Bacteroidales</taxon>
        <taxon>Dysgonomonadaceae</taxon>
        <taxon>Petrimonas</taxon>
    </lineage>
</organism>
<dbReference type="NCBIfam" id="NF001080">
    <property type="entry name" value="PRK00121.2-2"/>
    <property type="match status" value="1"/>
</dbReference>
<evidence type="ECO:0000256" key="4">
    <source>
        <dbReference type="ARBA" id="ARBA00022679"/>
    </source>
</evidence>
<dbReference type="SUPFAM" id="SSF53335">
    <property type="entry name" value="S-adenosyl-L-methionine-dependent methyltransferases"/>
    <property type="match status" value="1"/>
</dbReference>
<dbReference type="KEGG" id="pmuc:ING2E5A_2395"/>
<dbReference type="Pfam" id="PF02390">
    <property type="entry name" value="Methyltransf_4"/>
    <property type="match status" value="1"/>
</dbReference>
<dbReference type="CDD" id="cd02440">
    <property type="entry name" value="AdoMet_MTases"/>
    <property type="match status" value="1"/>
</dbReference>
<evidence type="ECO:0000256" key="1">
    <source>
        <dbReference type="ARBA" id="ARBA00000142"/>
    </source>
</evidence>
<sequence>MGKNKLSKFADMATYPNVFQYTFSTLQQGGFPLKGKWRTDYFRNDNPVVLELGCGKGEYTVGLAQLFPEKNFIGIDIKGARMWTGATQALNEKLANVAFLRTHIELIHHFFAENEVSEIWITFPDPQMSKVNKRLTSTRFMRTYSQILGERGEIHLKTDSNFLYTYTKAMIEENGLTVLTDTDDLYGSGICDKVLTIQTFYEQQWRARGLTIKYLRFLSQKKENWKEPDIKIEKDEYRSFGRDARL</sequence>
<dbReference type="GO" id="GO:0043527">
    <property type="term" value="C:tRNA methyltransferase complex"/>
    <property type="evidence" value="ECO:0007669"/>
    <property type="project" value="TreeGrafter"/>
</dbReference>
<dbReference type="EMBL" id="LT608328">
    <property type="protein sequence ID" value="SCM59197.1"/>
    <property type="molecule type" value="Genomic_DNA"/>
</dbReference>
<dbReference type="STRING" id="1642646.ING2E5A_2395"/>
<keyword evidence="9" id="KW-1185">Reference proteome</keyword>
<comment type="similarity">
    <text evidence="7">Belongs to the class I-like SAM-binding methyltransferase superfamily. TrmB family.</text>
</comment>
<feature type="binding site" evidence="7">
    <location>
        <position position="51"/>
    </location>
    <ligand>
        <name>S-adenosyl-L-methionine</name>
        <dbReference type="ChEBI" id="CHEBI:59789"/>
    </ligand>
</feature>
<keyword evidence="4 7" id="KW-0808">Transferase</keyword>
<dbReference type="GO" id="GO:0008176">
    <property type="term" value="F:tRNA (guanine(46)-N7)-methyltransferase activity"/>
    <property type="evidence" value="ECO:0007669"/>
    <property type="project" value="UniProtKB-UniRule"/>
</dbReference>
<dbReference type="Gene3D" id="3.40.50.150">
    <property type="entry name" value="Vaccinia Virus protein VP39"/>
    <property type="match status" value="1"/>
</dbReference>
<feature type="binding site" evidence="7">
    <location>
        <begin position="199"/>
        <end position="202"/>
    </location>
    <ligand>
        <name>substrate</name>
    </ligand>
</feature>
<dbReference type="InterPro" id="IPR003358">
    <property type="entry name" value="tRNA_(Gua-N-7)_MeTrfase_Trmb"/>
</dbReference>
<comment type="caution">
    <text evidence="7">Lacks conserved residue(s) required for the propagation of feature annotation.</text>
</comment>